<feature type="region of interest" description="Disordered" evidence="12">
    <location>
        <begin position="106"/>
        <end position="137"/>
    </location>
</feature>
<accession>A0AAD6C7N7</accession>
<comment type="similarity">
    <text evidence="2 11">Belongs to the RRP36 family.</text>
</comment>
<feature type="region of interest" description="Disordered" evidence="12">
    <location>
        <begin position="295"/>
        <end position="353"/>
    </location>
</feature>
<dbReference type="GeneID" id="81598419"/>
<dbReference type="InterPro" id="IPR009292">
    <property type="entry name" value="RRP36"/>
</dbReference>
<feature type="compositionally biased region" description="Polar residues" evidence="12">
    <location>
        <begin position="121"/>
        <end position="132"/>
    </location>
</feature>
<feature type="compositionally biased region" description="Basic and acidic residues" evidence="12">
    <location>
        <begin position="318"/>
        <end position="332"/>
    </location>
</feature>
<evidence type="ECO:0000256" key="11">
    <source>
        <dbReference type="RuleBase" id="RU368027"/>
    </source>
</evidence>
<dbReference type="EMBL" id="JAPVEA010000005">
    <property type="protein sequence ID" value="KAJ5453838.1"/>
    <property type="molecule type" value="Genomic_DNA"/>
</dbReference>
<feature type="region of interest" description="Disordered" evidence="12">
    <location>
        <begin position="1"/>
        <end position="94"/>
    </location>
</feature>
<comment type="function">
    <text evidence="10 11">Component of the 90S pre-ribosome involved in the maturation of rRNAs. Required for early cleavages of the pre-RNAs in the 40S ribosomal subunit maturation pathway.</text>
</comment>
<comment type="caution">
    <text evidence="13">The sequence shown here is derived from an EMBL/GenBank/DDBJ whole genome shotgun (WGS) entry which is preliminary data.</text>
</comment>
<organism evidence="13 14">
    <name type="scientific">Penicillium daleae</name>
    <dbReference type="NCBI Taxonomy" id="63821"/>
    <lineage>
        <taxon>Eukaryota</taxon>
        <taxon>Fungi</taxon>
        <taxon>Dikarya</taxon>
        <taxon>Ascomycota</taxon>
        <taxon>Pezizomycotina</taxon>
        <taxon>Eurotiomycetes</taxon>
        <taxon>Eurotiomycetidae</taxon>
        <taxon>Eurotiales</taxon>
        <taxon>Aspergillaceae</taxon>
        <taxon>Penicillium</taxon>
    </lineage>
</organism>
<evidence type="ECO:0000313" key="14">
    <source>
        <dbReference type="Proteomes" id="UP001213681"/>
    </source>
</evidence>
<gene>
    <name evidence="13" type="ORF">N7458_004794</name>
</gene>
<keyword evidence="5 11" id="KW-0690">Ribosome biogenesis</keyword>
<comment type="subunit">
    <text evidence="3 11">Associates with 90S and pre-40S pre-ribosomal particles.</text>
</comment>
<evidence type="ECO:0000256" key="9">
    <source>
        <dbReference type="ARBA" id="ARBA00023274"/>
    </source>
</evidence>
<feature type="compositionally biased region" description="Basic and acidic residues" evidence="12">
    <location>
        <begin position="249"/>
        <end position="275"/>
    </location>
</feature>
<evidence type="ECO:0000256" key="12">
    <source>
        <dbReference type="SAM" id="MobiDB-lite"/>
    </source>
</evidence>
<keyword evidence="7" id="KW-0175">Coiled coil</keyword>
<evidence type="ECO:0000256" key="10">
    <source>
        <dbReference type="ARBA" id="ARBA00025053"/>
    </source>
</evidence>
<dbReference type="Proteomes" id="UP001213681">
    <property type="component" value="Unassembled WGS sequence"/>
</dbReference>
<evidence type="ECO:0000256" key="3">
    <source>
        <dbReference type="ARBA" id="ARBA00011167"/>
    </source>
</evidence>
<keyword evidence="14" id="KW-1185">Reference proteome</keyword>
<reference evidence="13" key="2">
    <citation type="journal article" date="2023" name="IMA Fungus">
        <title>Comparative genomic study of the Penicillium genus elucidates a diverse pangenome and 15 lateral gene transfer events.</title>
        <authorList>
            <person name="Petersen C."/>
            <person name="Sorensen T."/>
            <person name="Nielsen M.R."/>
            <person name="Sondergaard T.E."/>
            <person name="Sorensen J.L."/>
            <person name="Fitzpatrick D.A."/>
            <person name="Frisvad J.C."/>
            <person name="Nielsen K.L."/>
        </authorList>
    </citation>
    <scope>NUCLEOTIDE SEQUENCE</scope>
    <source>
        <strain evidence="13">IBT 16125</strain>
    </source>
</reference>
<reference evidence="13" key="1">
    <citation type="submission" date="2022-12" db="EMBL/GenBank/DDBJ databases">
        <authorList>
            <person name="Petersen C."/>
        </authorList>
    </citation>
    <scope>NUCLEOTIDE SEQUENCE</scope>
    <source>
        <strain evidence="13">IBT 16125</strain>
    </source>
</reference>
<evidence type="ECO:0000256" key="8">
    <source>
        <dbReference type="ARBA" id="ARBA00023242"/>
    </source>
</evidence>
<dbReference type="GO" id="GO:0005730">
    <property type="term" value="C:nucleolus"/>
    <property type="evidence" value="ECO:0007669"/>
    <property type="project" value="UniProtKB-SubCell"/>
</dbReference>
<dbReference type="GO" id="GO:0030686">
    <property type="term" value="C:90S preribosome"/>
    <property type="evidence" value="ECO:0007669"/>
    <property type="project" value="TreeGrafter"/>
</dbReference>
<evidence type="ECO:0000313" key="13">
    <source>
        <dbReference type="EMBL" id="KAJ5453838.1"/>
    </source>
</evidence>
<dbReference type="PANTHER" id="PTHR21738:SF0">
    <property type="entry name" value="RIBOSOMAL RNA PROCESSING PROTEIN 36 HOMOLOG"/>
    <property type="match status" value="1"/>
</dbReference>
<name>A0AAD6C7N7_9EURO</name>
<dbReference type="PANTHER" id="PTHR21738">
    <property type="entry name" value="RIBOSOMAL RNA PROCESSING PROTEIN 36 HOMOLOG"/>
    <property type="match status" value="1"/>
</dbReference>
<feature type="region of interest" description="Disordered" evidence="12">
    <location>
        <begin position="227"/>
        <end position="275"/>
    </location>
</feature>
<dbReference type="GO" id="GO:0000462">
    <property type="term" value="P:maturation of SSU-rRNA from tricistronic rRNA transcript (SSU-rRNA, 5.8S rRNA, LSU-rRNA)"/>
    <property type="evidence" value="ECO:0007669"/>
    <property type="project" value="TreeGrafter"/>
</dbReference>
<protein>
    <recommendedName>
        <fullName evidence="4 11">rRNA biogenesis protein RRP36</fullName>
    </recommendedName>
</protein>
<proteinExistence type="inferred from homology"/>
<evidence type="ECO:0000256" key="7">
    <source>
        <dbReference type="ARBA" id="ARBA00023054"/>
    </source>
</evidence>
<evidence type="ECO:0000256" key="4">
    <source>
        <dbReference type="ARBA" id="ARBA00016695"/>
    </source>
</evidence>
<evidence type="ECO:0000256" key="1">
    <source>
        <dbReference type="ARBA" id="ARBA00004604"/>
    </source>
</evidence>
<keyword evidence="8 11" id="KW-0539">Nucleus</keyword>
<feature type="compositionally biased region" description="Basic and acidic residues" evidence="12">
    <location>
        <begin position="295"/>
        <end position="310"/>
    </location>
</feature>
<dbReference type="AlphaFoldDB" id="A0AAD6C7N7"/>
<dbReference type="RefSeq" id="XP_056766794.1">
    <property type="nucleotide sequence ID" value="XM_056908176.1"/>
</dbReference>
<keyword evidence="6 11" id="KW-0698">rRNA processing</keyword>
<sequence length="353" mass="39613">MAITDMLNRRVRARPDDEDDLYSEQSKTGEEGSQDEAEDDDSDAADLQSDDSQDEDSEHGDSNSDGDEDKDEDSNENASSFEDEDSASDNDIQASLSNISFGALAKAQASMGPKKLKSKANKPTTESTQTASPLDDIRAQIRAARDQKREAAAKAHAPMVQSSKYAVGRKRVIVEPPATAKARDPRFDAAVMGHSGKGLNAQASEKNYAFLEEYRVSELRDLKRQMAATKNPEAKEALKRQIRSATDQQRARENRKREEVVIAEHKKKEKEAIREGKKSTPYYLKKSDLKKQVMQKKYEEMGSRDRAKALERRRKKLASKERKEMPMERRGFESMVGDEPPARGGGGKRRRLE</sequence>
<comment type="subcellular location">
    <subcellularLocation>
        <location evidence="1 11">Nucleus</location>
        <location evidence="1 11">Nucleolus</location>
    </subcellularLocation>
</comment>
<keyword evidence="9 11" id="KW-0687">Ribonucleoprotein</keyword>
<dbReference type="Pfam" id="PF06102">
    <property type="entry name" value="RRP36"/>
    <property type="match status" value="1"/>
</dbReference>
<evidence type="ECO:0000256" key="2">
    <source>
        <dbReference type="ARBA" id="ARBA00009418"/>
    </source>
</evidence>
<feature type="compositionally biased region" description="Acidic residues" evidence="12">
    <location>
        <begin position="32"/>
        <end position="88"/>
    </location>
</feature>
<evidence type="ECO:0000256" key="5">
    <source>
        <dbReference type="ARBA" id="ARBA00022517"/>
    </source>
</evidence>
<evidence type="ECO:0000256" key="6">
    <source>
        <dbReference type="ARBA" id="ARBA00022552"/>
    </source>
</evidence>